<dbReference type="InterPro" id="IPR015422">
    <property type="entry name" value="PyrdxlP-dep_Trfase_small"/>
</dbReference>
<evidence type="ECO:0000256" key="8">
    <source>
        <dbReference type="HAMAP-Rule" id="MF_00544"/>
    </source>
</evidence>
<keyword evidence="12" id="KW-1185">Reference proteome</keyword>
<dbReference type="UniPathway" id="UPA00332">
    <property type="reaction ID" value="UER00452"/>
</dbReference>
<gene>
    <name evidence="8" type="primary">tnaA</name>
    <name evidence="11" type="ORF">SAMN05192546_102291</name>
</gene>
<dbReference type="PANTHER" id="PTHR32325:SF4">
    <property type="entry name" value="TRYPTOPHANASE"/>
    <property type="match status" value="1"/>
</dbReference>
<dbReference type="PIRSF" id="PIRSF001386">
    <property type="entry name" value="Trpase"/>
    <property type="match status" value="1"/>
</dbReference>
<dbReference type="InterPro" id="IPR011166">
    <property type="entry name" value="Beta-eliminating_lyase"/>
</dbReference>
<comment type="similarity">
    <text evidence="3 8">Belongs to the beta-eliminating lyase family.</text>
</comment>
<keyword evidence="4 8" id="KW-0663">Pyridoxal phosphate</keyword>
<name>A0A1H3KAX6_9FIRM</name>
<evidence type="ECO:0000256" key="3">
    <source>
        <dbReference type="ARBA" id="ARBA00009721"/>
    </source>
</evidence>
<dbReference type="GO" id="GO:0009034">
    <property type="term" value="F:tryptophanase activity"/>
    <property type="evidence" value="ECO:0007669"/>
    <property type="project" value="UniProtKB-UniRule"/>
</dbReference>
<dbReference type="NCBIfam" id="NF009709">
    <property type="entry name" value="PRK13238.1"/>
    <property type="match status" value="1"/>
</dbReference>
<feature type="domain" description="Aromatic amino acid beta-eliminating lyase/threonine aldolase" evidence="10">
    <location>
        <begin position="59"/>
        <end position="435"/>
    </location>
</feature>
<dbReference type="InterPro" id="IPR001597">
    <property type="entry name" value="ArAA_b-elim_lyase/Thr_aldolase"/>
</dbReference>
<evidence type="ECO:0000256" key="9">
    <source>
        <dbReference type="PIRSR" id="PIRSR611166-50"/>
    </source>
</evidence>
<comment type="catalytic activity">
    <reaction evidence="7 8">
        <text>L-tryptophan + H2O = indole + pyruvate + NH4(+)</text>
        <dbReference type="Rhea" id="RHEA:19553"/>
        <dbReference type="ChEBI" id="CHEBI:15361"/>
        <dbReference type="ChEBI" id="CHEBI:15377"/>
        <dbReference type="ChEBI" id="CHEBI:16881"/>
        <dbReference type="ChEBI" id="CHEBI:28938"/>
        <dbReference type="ChEBI" id="CHEBI:57912"/>
        <dbReference type="EC" id="4.1.99.1"/>
    </reaction>
</comment>
<dbReference type="AlphaFoldDB" id="A0A1H3KAX6"/>
<evidence type="ECO:0000313" key="11">
    <source>
        <dbReference type="EMBL" id="SDY49306.1"/>
    </source>
</evidence>
<dbReference type="EC" id="4.1.99.1" evidence="8"/>
<dbReference type="Gene3D" id="3.40.640.10">
    <property type="entry name" value="Type I PLP-dependent aspartate aminotransferase-like (Major domain)"/>
    <property type="match status" value="1"/>
</dbReference>
<dbReference type="HAMAP" id="MF_00544">
    <property type="entry name" value="Tryptophanase"/>
    <property type="match status" value="1"/>
</dbReference>
<comment type="cofactor">
    <cofactor evidence="1 8 9">
        <name>pyridoxal 5'-phosphate</name>
        <dbReference type="ChEBI" id="CHEBI:597326"/>
    </cofactor>
</comment>
<evidence type="ECO:0000313" key="12">
    <source>
        <dbReference type="Proteomes" id="UP000199230"/>
    </source>
</evidence>
<dbReference type="Proteomes" id="UP000199230">
    <property type="component" value="Unassembled WGS sequence"/>
</dbReference>
<evidence type="ECO:0000256" key="5">
    <source>
        <dbReference type="ARBA" id="ARBA00023079"/>
    </source>
</evidence>
<evidence type="ECO:0000256" key="7">
    <source>
        <dbReference type="ARBA" id="ARBA00047962"/>
    </source>
</evidence>
<evidence type="ECO:0000256" key="1">
    <source>
        <dbReference type="ARBA" id="ARBA00001933"/>
    </source>
</evidence>
<dbReference type="InterPro" id="IPR015424">
    <property type="entry name" value="PyrdxlP-dep_Trfase"/>
</dbReference>
<dbReference type="InterPro" id="IPR015421">
    <property type="entry name" value="PyrdxlP-dep_Trfase_major"/>
</dbReference>
<evidence type="ECO:0000256" key="2">
    <source>
        <dbReference type="ARBA" id="ARBA00004662"/>
    </source>
</evidence>
<proteinExistence type="inferred from homology"/>
<accession>A0A1H3KAX6</accession>
<keyword evidence="6 8" id="KW-0456">Lyase</keyword>
<dbReference type="PANTHER" id="PTHR32325">
    <property type="entry name" value="BETA-ELIMINATING LYASE-LIKE PROTEIN-RELATED"/>
    <property type="match status" value="1"/>
</dbReference>
<dbReference type="STRING" id="159292.SAMN05192546_102291"/>
<protein>
    <recommendedName>
        <fullName evidence="8">Tryptophanase</fullName>
        <ecNumber evidence="8">4.1.99.1</ecNumber>
    </recommendedName>
    <alternativeName>
        <fullName evidence="8">L-tryptophan indole-lyase</fullName>
        <shortName evidence="8">TNase</shortName>
    </alternativeName>
</protein>
<sequence>MMWEKQKIGEDHVTKYYAEPFKIKMVEPIKVLSREEREEKIQQANYNVFALDSDDVYIDLLTDSGTGAMSDQQWGGVMMGDEAYSGSRSFKRLMESAKDIFGYEYFQPVHQGRAAEKVVMPMYLEKGKVAISNMHFDTTRAHVELAGARAIDCVIKEAQDTVNYHPFKGNMDNERLVTLIEKYGSEKVGLIIITVTNNSAGGQPVSMENIRETSKIAAEYNIPVCIDAARYAENAYFIKQREEGYADKSIKEIAREMFSYGEIFTMSAKKDAIINMGGLIGIKKDTALYETVKARTIPLEGFISYGGLAGRDLEAMAIGLQEGTGFDYLQYRIGQIEYLAAKLDNAGIAYQSPAGGHALFIDAKKMLPHIPYYQFPAQTLALELYKEAGIRSCDIGSYMMGNNPDTGEQIESEFEFTRLAVPRRVYTQSHLDVIVEALIAIKERADQLTGYEITWEPPILRHFTAKLKPL</sequence>
<dbReference type="EMBL" id="FNPV01000002">
    <property type="protein sequence ID" value="SDY49306.1"/>
    <property type="molecule type" value="Genomic_DNA"/>
</dbReference>
<comment type="pathway">
    <text evidence="2 8">Amino-acid degradation; L-tryptophan degradation via pyruvate pathway; indole and pyruvate from L-tryptophan: step 1/1.</text>
</comment>
<keyword evidence="5 8" id="KW-0823">Tryptophan catabolism</keyword>
<comment type="subunit">
    <text evidence="8">Homotetramer.</text>
</comment>
<dbReference type="SUPFAM" id="SSF53383">
    <property type="entry name" value="PLP-dependent transferases"/>
    <property type="match status" value="1"/>
</dbReference>
<reference evidence="11 12" key="1">
    <citation type="submission" date="2016-10" db="EMBL/GenBank/DDBJ databases">
        <authorList>
            <person name="de Groot N.N."/>
        </authorList>
    </citation>
    <scope>NUCLEOTIDE SEQUENCE [LARGE SCALE GENOMIC DNA]</scope>
    <source>
        <strain evidence="11 12">APO</strain>
    </source>
</reference>
<organism evidence="11 12">
    <name type="scientific">Tindallia californiensis</name>
    <dbReference type="NCBI Taxonomy" id="159292"/>
    <lineage>
        <taxon>Bacteria</taxon>
        <taxon>Bacillati</taxon>
        <taxon>Bacillota</taxon>
        <taxon>Clostridia</taxon>
        <taxon>Peptostreptococcales</taxon>
        <taxon>Tindalliaceae</taxon>
        <taxon>Tindallia</taxon>
    </lineage>
</organism>
<feature type="modified residue" description="N6-(pyridoxal phosphate)lysine" evidence="8 9">
    <location>
        <position position="270"/>
    </location>
</feature>
<dbReference type="Gene3D" id="3.90.1150.10">
    <property type="entry name" value="Aspartate Aminotransferase, domain 1"/>
    <property type="match status" value="1"/>
</dbReference>
<dbReference type="InterPro" id="IPR013440">
    <property type="entry name" value="TNase"/>
</dbReference>
<dbReference type="Pfam" id="PF01212">
    <property type="entry name" value="Beta_elim_lyase"/>
    <property type="match status" value="1"/>
</dbReference>
<evidence type="ECO:0000256" key="4">
    <source>
        <dbReference type="ARBA" id="ARBA00022898"/>
    </source>
</evidence>
<evidence type="ECO:0000256" key="6">
    <source>
        <dbReference type="ARBA" id="ARBA00023239"/>
    </source>
</evidence>
<evidence type="ECO:0000259" key="10">
    <source>
        <dbReference type="Pfam" id="PF01212"/>
    </source>
</evidence>